<sequence length="168" mass="18840">MKLFFSVLLLAIANGETTECYKNKDCLSNTTPQCRDGSCICQENTCQVVECTRKRHCSDQEICESNICKAVECTANRHCNDCRFSGARQVCDKNSKKCVKVECVWNNDCGAAEVCFQHSCRKVECKKNSHCQVGEICSDNRCQAVECLSDINCGNNEFCNSNNLCQEQ</sequence>
<feature type="signal peptide" evidence="1">
    <location>
        <begin position="1"/>
        <end position="15"/>
    </location>
</feature>
<accession>A0ABN7SZE9</accession>
<organism evidence="2 3">
    <name type="scientific">Oikopleura dioica</name>
    <name type="common">Tunicate</name>
    <dbReference type="NCBI Taxonomy" id="34765"/>
    <lineage>
        <taxon>Eukaryota</taxon>
        <taxon>Metazoa</taxon>
        <taxon>Chordata</taxon>
        <taxon>Tunicata</taxon>
        <taxon>Appendicularia</taxon>
        <taxon>Copelata</taxon>
        <taxon>Oikopleuridae</taxon>
        <taxon>Oikopleura</taxon>
    </lineage>
</organism>
<reference evidence="2 3" key="1">
    <citation type="submission" date="2021-04" db="EMBL/GenBank/DDBJ databases">
        <authorList>
            <person name="Bliznina A."/>
        </authorList>
    </citation>
    <scope>NUCLEOTIDE SEQUENCE [LARGE SCALE GENOMIC DNA]</scope>
</reference>
<dbReference type="Proteomes" id="UP001158576">
    <property type="component" value="Chromosome 2"/>
</dbReference>
<proteinExistence type="predicted"/>
<evidence type="ECO:0000313" key="3">
    <source>
        <dbReference type="Proteomes" id="UP001158576"/>
    </source>
</evidence>
<evidence type="ECO:0000256" key="1">
    <source>
        <dbReference type="SAM" id="SignalP"/>
    </source>
</evidence>
<feature type="chain" id="PRO_5046179401" evidence="1">
    <location>
        <begin position="16"/>
        <end position="168"/>
    </location>
</feature>
<protein>
    <submittedName>
        <fullName evidence="2">Oidioi.mRNA.OKI2018_I69.chr2.g4597.t1.cds</fullName>
    </submittedName>
</protein>
<dbReference type="EMBL" id="OU015567">
    <property type="protein sequence ID" value="CAG5110170.1"/>
    <property type="molecule type" value="Genomic_DNA"/>
</dbReference>
<gene>
    <name evidence="2" type="ORF">OKIOD_LOCUS13362</name>
</gene>
<evidence type="ECO:0000313" key="2">
    <source>
        <dbReference type="EMBL" id="CAG5110170.1"/>
    </source>
</evidence>
<keyword evidence="1" id="KW-0732">Signal</keyword>
<name>A0ABN7SZE9_OIKDI</name>
<keyword evidence="3" id="KW-1185">Reference proteome</keyword>